<evidence type="ECO:0000256" key="1">
    <source>
        <dbReference type="SAM" id="MobiDB-lite"/>
    </source>
</evidence>
<organism evidence="2 3">
    <name type="scientific">Ditylenchus dipsaci</name>
    <dbReference type="NCBI Taxonomy" id="166011"/>
    <lineage>
        <taxon>Eukaryota</taxon>
        <taxon>Metazoa</taxon>
        <taxon>Ecdysozoa</taxon>
        <taxon>Nematoda</taxon>
        <taxon>Chromadorea</taxon>
        <taxon>Rhabditida</taxon>
        <taxon>Tylenchina</taxon>
        <taxon>Tylenchomorpha</taxon>
        <taxon>Sphaerularioidea</taxon>
        <taxon>Anguinidae</taxon>
        <taxon>Anguininae</taxon>
        <taxon>Ditylenchus</taxon>
    </lineage>
</organism>
<feature type="region of interest" description="Disordered" evidence="1">
    <location>
        <begin position="50"/>
        <end position="69"/>
    </location>
</feature>
<evidence type="ECO:0000313" key="2">
    <source>
        <dbReference type="Proteomes" id="UP000887574"/>
    </source>
</evidence>
<protein>
    <submittedName>
        <fullName evidence="3">Uncharacterized protein</fullName>
    </submittedName>
</protein>
<dbReference type="Proteomes" id="UP000887574">
    <property type="component" value="Unplaced"/>
</dbReference>
<dbReference type="WBParaSite" id="jg20997">
    <property type="protein sequence ID" value="jg20997"/>
    <property type="gene ID" value="jg20997"/>
</dbReference>
<dbReference type="AlphaFoldDB" id="A0A915DM10"/>
<proteinExistence type="predicted"/>
<name>A0A915DM10_9BILA</name>
<reference evidence="3" key="1">
    <citation type="submission" date="2022-11" db="UniProtKB">
        <authorList>
            <consortium name="WormBaseParasite"/>
        </authorList>
    </citation>
    <scope>IDENTIFICATION</scope>
</reference>
<accession>A0A915DM10</accession>
<evidence type="ECO:0000313" key="3">
    <source>
        <dbReference type="WBParaSite" id="jg20997"/>
    </source>
</evidence>
<sequence>MEQLLQAQEDMKHSLNSMVSTALPGSVGTGQQQVKQMDSGTLASDAVAGAQISNSSGQPVHPLLLKRFE</sequence>
<keyword evidence="2" id="KW-1185">Reference proteome</keyword>